<keyword evidence="4 5" id="KW-0949">S-adenosyl-L-methionine</keyword>
<organism evidence="7 8">
    <name type="scientific">Rheinheimera soli</name>
    <dbReference type="NCBI Taxonomy" id="443616"/>
    <lineage>
        <taxon>Bacteria</taxon>
        <taxon>Pseudomonadati</taxon>
        <taxon>Pseudomonadota</taxon>
        <taxon>Gammaproteobacteria</taxon>
        <taxon>Chromatiales</taxon>
        <taxon>Chromatiaceae</taxon>
        <taxon>Rheinheimera</taxon>
    </lineage>
</organism>
<dbReference type="Gene3D" id="3.40.50.150">
    <property type="entry name" value="Vaccinia Virus protein VP39"/>
    <property type="match status" value="1"/>
</dbReference>
<proteinExistence type="predicted"/>
<dbReference type="InterPro" id="IPR022642">
    <property type="entry name" value="CheR_C"/>
</dbReference>
<evidence type="ECO:0000256" key="4">
    <source>
        <dbReference type="ARBA" id="ARBA00022691"/>
    </source>
</evidence>
<dbReference type="InterPro" id="IPR026024">
    <property type="entry name" value="Chemotaxis_MeTrfase_CheR"/>
</dbReference>
<accession>A0ABU1W1E3</accession>
<comment type="function">
    <text evidence="5">Methylation of the membrane-bound methyl-accepting chemotaxis proteins (MCP) to form gamma-glutamyl methyl ester residues in MCP.</text>
</comment>
<dbReference type="SUPFAM" id="SSF53335">
    <property type="entry name" value="S-adenosyl-L-methionine-dependent methyltransferases"/>
    <property type="match status" value="1"/>
</dbReference>
<sequence>MQLTSTISEQNFRKVRDWLYQRSGIFLNDTKRSLVCGRLQKRIKDLELTSFEDYIALLLHPKAQDEQQVAVNILTTNETYFFREDKHFSFLEQLIQQNRSSAQSGLFSVWSAASSTGQEAYSIAMTLAAQYSGYQNWTVVGTDINTSVINTAKNAIYPIEACRKIPQQLLKNYCQRGKGKDEGWFKIRPELSQRVSFEQLNLMNPTGFKYKFDVIFLRNVLIYFELPDKQKVVNNVLQYLKPGGHLLVGHSESIHGYDARLQQIKPSCYRFNL</sequence>
<feature type="domain" description="CheR-type methyltransferase" evidence="6">
    <location>
        <begin position="1"/>
        <end position="273"/>
    </location>
</feature>
<dbReference type="Gene3D" id="1.10.155.10">
    <property type="entry name" value="Chemotaxis receptor methyltransferase CheR, N-terminal domain"/>
    <property type="match status" value="1"/>
</dbReference>
<dbReference type="SMART" id="SM00138">
    <property type="entry name" value="MeTrc"/>
    <property type="match status" value="1"/>
</dbReference>
<dbReference type="RefSeq" id="WP_310279402.1">
    <property type="nucleotide sequence ID" value="NZ_JAVDWR010000009.1"/>
</dbReference>
<dbReference type="InterPro" id="IPR050903">
    <property type="entry name" value="Bact_Chemotaxis_MeTrfase"/>
</dbReference>
<evidence type="ECO:0000313" key="7">
    <source>
        <dbReference type="EMBL" id="MDR7121789.1"/>
    </source>
</evidence>
<dbReference type="InterPro" id="IPR029063">
    <property type="entry name" value="SAM-dependent_MTases_sf"/>
</dbReference>
<evidence type="ECO:0000313" key="8">
    <source>
        <dbReference type="Proteomes" id="UP001257909"/>
    </source>
</evidence>
<dbReference type="Pfam" id="PF01739">
    <property type="entry name" value="CheR"/>
    <property type="match status" value="1"/>
</dbReference>
<dbReference type="InterPro" id="IPR036804">
    <property type="entry name" value="CheR_N_sf"/>
</dbReference>
<dbReference type="EMBL" id="JAVDWR010000009">
    <property type="protein sequence ID" value="MDR7121789.1"/>
    <property type="molecule type" value="Genomic_DNA"/>
</dbReference>
<dbReference type="PROSITE" id="PS50123">
    <property type="entry name" value="CHER"/>
    <property type="match status" value="1"/>
</dbReference>
<reference evidence="7 8" key="1">
    <citation type="submission" date="2023-07" db="EMBL/GenBank/DDBJ databases">
        <title>Sorghum-associated microbial communities from plants grown in Nebraska, USA.</title>
        <authorList>
            <person name="Schachtman D."/>
        </authorList>
    </citation>
    <scope>NUCLEOTIDE SEQUENCE [LARGE SCALE GENOMIC DNA]</scope>
    <source>
        <strain evidence="7 8">4138</strain>
    </source>
</reference>
<dbReference type="PANTHER" id="PTHR24422:SF26">
    <property type="entry name" value="CHEMOTAXIS PROTEIN METHYLTRANSFERASE"/>
    <property type="match status" value="1"/>
</dbReference>
<dbReference type="PANTHER" id="PTHR24422">
    <property type="entry name" value="CHEMOTAXIS PROTEIN METHYLTRANSFERASE"/>
    <property type="match status" value="1"/>
</dbReference>
<dbReference type="InterPro" id="IPR022641">
    <property type="entry name" value="CheR_N"/>
</dbReference>
<evidence type="ECO:0000256" key="3">
    <source>
        <dbReference type="ARBA" id="ARBA00022679"/>
    </source>
</evidence>
<dbReference type="SUPFAM" id="SSF47757">
    <property type="entry name" value="Chemotaxis receptor methyltransferase CheR, N-terminal domain"/>
    <property type="match status" value="1"/>
</dbReference>
<dbReference type="Pfam" id="PF03705">
    <property type="entry name" value="CheR_N"/>
    <property type="match status" value="1"/>
</dbReference>
<dbReference type="PRINTS" id="PR00996">
    <property type="entry name" value="CHERMTFRASE"/>
</dbReference>
<keyword evidence="8" id="KW-1185">Reference proteome</keyword>
<evidence type="ECO:0000259" key="6">
    <source>
        <dbReference type="PROSITE" id="PS50123"/>
    </source>
</evidence>
<dbReference type="Proteomes" id="UP001257909">
    <property type="component" value="Unassembled WGS sequence"/>
</dbReference>
<gene>
    <name evidence="7" type="ORF">J2W69_002746</name>
</gene>
<keyword evidence="2 5" id="KW-0489">Methyltransferase</keyword>
<comment type="caution">
    <text evidence="7">The sequence shown here is derived from an EMBL/GenBank/DDBJ whole genome shotgun (WGS) entry which is preliminary data.</text>
</comment>
<evidence type="ECO:0000256" key="2">
    <source>
        <dbReference type="ARBA" id="ARBA00022603"/>
    </source>
</evidence>
<dbReference type="EC" id="2.1.1.80" evidence="5"/>
<keyword evidence="3 5" id="KW-0808">Transferase</keyword>
<dbReference type="GO" id="GO:0032259">
    <property type="term" value="P:methylation"/>
    <property type="evidence" value="ECO:0007669"/>
    <property type="project" value="UniProtKB-KW"/>
</dbReference>
<comment type="catalytic activity">
    <reaction evidence="1 5">
        <text>L-glutamyl-[protein] + S-adenosyl-L-methionine = [protein]-L-glutamate 5-O-methyl ester + S-adenosyl-L-homocysteine</text>
        <dbReference type="Rhea" id="RHEA:24452"/>
        <dbReference type="Rhea" id="RHEA-COMP:10208"/>
        <dbReference type="Rhea" id="RHEA-COMP:10311"/>
        <dbReference type="ChEBI" id="CHEBI:29973"/>
        <dbReference type="ChEBI" id="CHEBI:57856"/>
        <dbReference type="ChEBI" id="CHEBI:59789"/>
        <dbReference type="ChEBI" id="CHEBI:82795"/>
        <dbReference type="EC" id="2.1.1.80"/>
    </reaction>
</comment>
<evidence type="ECO:0000256" key="5">
    <source>
        <dbReference type="PIRNR" id="PIRNR000410"/>
    </source>
</evidence>
<dbReference type="GO" id="GO:0008983">
    <property type="term" value="F:protein-glutamate O-methyltransferase activity"/>
    <property type="evidence" value="ECO:0007669"/>
    <property type="project" value="UniProtKB-EC"/>
</dbReference>
<dbReference type="InterPro" id="IPR000780">
    <property type="entry name" value="CheR_MeTrfase"/>
</dbReference>
<dbReference type="CDD" id="cd02440">
    <property type="entry name" value="AdoMet_MTases"/>
    <property type="match status" value="1"/>
</dbReference>
<protein>
    <recommendedName>
        <fullName evidence="5">Chemotaxis protein methyltransferase</fullName>
        <ecNumber evidence="5">2.1.1.80</ecNumber>
    </recommendedName>
</protein>
<name>A0ABU1W1E3_9GAMM</name>
<dbReference type="PIRSF" id="PIRSF000410">
    <property type="entry name" value="CheR"/>
    <property type="match status" value="1"/>
</dbReference>
<evidence type="ECO:0000256" key="1">
    <source>
        <dbReference type="ARBA" id="ARBA00001541"/>
    </source>
</evidence>